<evidence type="ECO:0000313" key="2">
    <source>
        <dbReference type="Proteomes" id="UP000244855"/>
    </source>
</evidence>
<keyword evidence="2" id="KW-1185">Reference proteome</keyword>
<organism evidence="1 2">
    <name type="scientific">Periconia macrospinosa</name>
    <dbReference type="NCBI Taxonomy" id="97972"/>
    <lineage>
        <taxon>Eukaryota</taxon>
        <taxon>Fungi</taxon>
        <taxon>Dikarya</taxon>
        <taxon>Ascomycota</taxon>
        <taxon>Pezizomycotina</taxon>
        <taxon>Dothideomycetes</taxon>
        <taxon>Pleosporomycetidae</taxon>
        <taxon>Pleosporales</taxon>
        <taxon>Massarineae</taxon>
        <taxon>Periconiaceae</taxon>
        <taxon>Periconia</taxon>
    </lineage>
</organism>
<proteinExistence type="predicted"/>
<accession>A0A2V1DFD4</accession>
<gene>
    <name evidence="1" type="ORF">DM02DRAFT_658797</name>
</gene>
<dbReference type="AlphaFoldDB" id="A0A2V1DFD4"/>
<name>A0A2V1DFD4_9PLEO</name>
<evidence type="ECO:0000313" key="1">
    <source>
        <dbReference type="EMBL" id="PVH96866.1"/>
    </source>
</evidence>
<dbReference type="EMBL" id="KZ805452">
    <property type="protein sequence ID" value="PVH96866.1"/>
    <property type="molecule type" value="Genomic_DNA"/>
</dbReference>
<sequence length="166" mass="18359">MKHFKAPTQPVCNSCRKSSTFCKGPTLSPVASFHTRTLPQGHITKTIWANTRRHTESVVESRNREDFLASSAFTKFLTGPGLAPLSPRLEENITKGISALASSQPWTQVRDLMGVLSLKQSFASHKFKKSRPTSRTPKAIAEIWLRRLGHPGSAVIEHLAQQTEGV</sequence>
<dbReference type="Proteomes" id="UP000244855">
    <property type="component" value="Unassembled WGS sequence"/>
</dbReference>
<reference evidence="1 2" key="1">
    <citation type="journal article" date="2018" name="Sci. Rep.">
        <title>Comparative genomics provides insights into the lifestyle and reveals functional heterogeneity of dark septate endophytic fungi.</title>
        <authorList>
            <person name="Knapp D.G."/>
            <person name="Nemeth J.B."/>
            <person name="Barry K."/>
            <person name="Hainaut M."/>
            <person name="Henrissat B."/>
            <person name="Johnson J."/>
            <person name="Kuo A."/>
            <person name="Lim J.H.P."/>
            <person name="Lipzen A."/>
            <person name="Nolan M."/>
            <person name="Ohm R.A."/>
            <person name="Tamas L."/>
            <person name="Grigoriev I.V."/>
            <person name="Spatafora J.W."/>
            <person name="Nagy L.G."/>
            <person name="Kovacs G.M."/>
        </authorList>
    </citation>
    <scope>NUCLEOTIDE SEQUENCE [LARGE SCALE GENOMIC DNA]</scope>
    <source>
        <strain evidence="1 2">DSE2036</strain>
    </source>
</reference>
<protein>
    <recommendedName>
        <fullName evidence="3">GAG-pre-integrase domain-containing protein</fullName>
    </recommendedName>
</protein>
<evidence type="ECO:0008006" key="3">
    <source>
        <dbReference type="Google" id="ProtNLM"/>
    </source>
</evidence>